<keyword evidence="2" id="KW-0378">Hydrolase</keyword>
<proteinExistence type="predicted"/>
<dbReference type="KEGG" id="llh:I41_16940"/>
<dbReference type="OrthoDB" id="9793216at2"/>
<reference evidence="2 3" key="1">
    <citation type="submission" date="2019-02" db="EMBL/GenBank/DDBJ databases">
        <title>Deep-cultivation of Planctomycetes and their phenomic and genomic characterization uncovers novel biology.</title>
        <authorList>
            <person name="Wiegand S."/>
            <person name="Jogler M."/>
            <person name="Boedeker C."/>
            <person name="Pinto D."/>
            <person name="Vollmers J."/>
            <person name="Rivas-Marin E."/>
            <person name="Kohn T."/>
            <person name="Peeters S.H."/>
            <person name="Heuer A."/>
            <person name="Rast P."/>
            <person name="Oberbeckmann S."/>
            <person name="Bunk B."/>
            <person name="Jeske O."/>
            <person name="Meyerdierks A."/>
            <person name="Storesund J.E."/>
            <person name="Kallscheuer N."/>
            <person name="Luecker S."/>
            <person name="Lage O.M."/>
            <person name="Pohl T."/>
            <person name="Merkel B.J."/>
            <person name="Hornburger P."/>
            <person name="Mueller R.-W."/>
            <person name="Bruemmer F."/>
            <person name="Labrenz M."/>
            <person name="Spormann A.M."/>
            <person name="Op den Camp H."/>
            <person name="Overmann J."/>
            <person name="Amann R."/>
            <person name="Jetten M.S.M."/>
            <person name="Mascher T."/>
            <person name="Medema M.H."/>
            <person name="Devos D.P."/>
            <person name="Kaster A.-K."/>
            <person name="Ovreas L."/>
            <person name="Rohde M."/>
            <person name="Galperin M.Y."/>
            <person name="Jogler C."/>
        </authorList>
    </citation>
    <scope>NUCLEOTIDE SEQUENCE [LARGE SCALE GENOMIC DNA]</scope>
    <source>
        <strain evidence="2 3">I41</strain>
    </source>
</reference>
<dbReference type="Gene3D" id="1.20.120.450">
    <property type="entry name" value="dinb family like domain"/>
    <property type="match status" value="1"/>
</dbReference>
<accession>A0A517TVW0</accession>
<protein>
    <submittedName>
        <fullName evidence="2">Metal-dependent hydrolase YfiT</fullName>
        <ecNumber evidence="2">3.-.-.-</ecNumber>
    </submittedName>
</protein>
<dbReference type="AlphaFoldDB" id="A0A517TVW0"/>
<dbReference type="Pfam" id="PF12867">
    <property type="entry name" value="DinB_2"/>
    <property type="match status" value="1"/>
</dbReference>
<dbReference type="InterPro" id="IPR034660">
    <property type="entry name" value="DinB/YfiT-like"/>
</dbReference>
<evidence type="ECO:0000313" key="3">
    <source>
        <dbReference type="Proteomes" id="UP000317909"/>
    </source>
</evidence>
<dbReference type="GO" id="GO:0016787">
    <property type="term" value="F:hydrolase activity"/>
    <property type="evidence" value="ECO:0007669"/>
    <property type="project" value="UniProtKB-KW"/>
</dbReference>
<organism evidence="2 3">
    <name type="scientific">Lacipirellula limnantheis</name>
    <dbReference type="NCBI Taxonomy" id="2528024"/>
    <lineage>
        <taxon>Bacteria</taxon>
        <taxon>Pseudomonadati</taxon>
        <taxon>Planctomycetota</taxon>
        <taxon>Planctomycetia</taxon>
        <taxon>Pirellulales</taxon>
        <taxon>Lacipirellulaceae</taxon>
        <taxon>Lacipirellula</taxon>
    </lineage>
</organism>
<sequence>MFSDPYQPSANPAGEYAAEPNLTAARRAELIAVIEQAPRELEQAVAGLSDDQLDAIYRNWSIRQIVQHIADSHAHSYIRCKWTLTEEQPLIKAYDENKWSDLPDARAGDVAAPLAMLAGVHRCWVQLLRAMTPADFARSFNHPETGKAVVLSDALSYYAWHGRHHTAQIAWLRERHGW</sequence>
<dbReference type="InterPro" id="IPR024775">
    <property type="entry name" value="DinB-like"/>
</dbReference>
<feature type="domain" description="DinB-like" evidence="1">
    <location>
        <begin position="34"/>
        <end position="169"/>
    </location>
</feature>
<dbReference type="Proteomes" id="UP000317909">
    <property type="component" value="Chromosome"/>
</dbReference>
<dbReference type="SUPFAM" id="SSF109854">
    <property type="entry name" value="DinB/YfiT-like putative metalloenzymes"/>
    <property type="match status" value="1"/>
</dbReference>
<dbReference type="EMBL" id="CP036339">
    <property type="protein sequence ID" value="QDT72514.1"/>
    <property type="molecule type" value="Genomic_DNA"/>
</dbReference>
<dbReference type="NCBIfam" id="NF009807">
    <property type="entry name" value="PRK13291.1"/>
    <property type="match status" value="1"/>
</dbReference>
<evidence type="ECO:0000313" key="2">
    <source>
        <dbReference type="EMBL" id="QDT72514.1"/>
    </source>
</evidence>
<keyword evidence="3" id="KW-1185">Reference proteome</keyword>
<dbReference type="EC" id="3.-.-.-" evidence="2"/>
<gene>
    <name evidence="2" type="primary">yfiT</name>
    <name evidence="2" type="ORF">I41_16940</name>
</gene>
<dbReference type="RefSeq" id="WP_145432074.1">
    <property type="nucleotide sequence ID" value="NZ_CP036339.1"/>
</dbReference>
<evidence type="ECO:0000259" key="1">
    <source>
        <dbReference type="Pfam" id="PF12867"/>
    </source>
</evidence>
<name>A0A517TVW0_9BACT</name>